<sequence length="431" mass="50555">MLLIYTHKITNRLTYTTRQLFERILGIDISFTTKVEDFIKHTGPKLTYSKQPLQNEFFIRSNDLLFEQGINDFDIRVEDWEGIPCFFPTGEKSSIPYDVFSASFFLLSRYEEYLPHVKDSVGRFPAKESIAYLNKFLELPVVDLWAYKLLLTLKERFPDIKNSSRDYSCTPIINVTTSHAHAHRGFIRSLGGFLMDLGGFRLRNIGRRIAVLLGIKKDPYDNFDALVDIHKKFPVKSMFFFQFAKYSAHDKNISPNNNKFRYLIKSVADYSVVSLSTSFLSSTDKYVLKEEKQQLANLINRPINYARLRYNRVNVPMTYRTLIETEFTDDFSMGYTHEIGFRAGTCTPFHFYDINTEVKQPLKVHPFAVHDYALLKYQKKEEIFNKIDVIYRQVKEVHGDFVLVFSNELLGGDHKIDWMDLYQASLRRYYV</sequence>
<dbReference type="EMBL" id="FQWL01000009">
    <property type="protein sequence ID" value="SHH05141.1"/>
    <property type="molecule type" value="Genomic_DNA"/>
</dbReference>
<dbReference type="RefSeq" id="WP_073181743.1">
    <property type="nucleotide sequence ID" value="NZ_FQWL01000009.1"/>
</dbReference>
<keyword evidence="3" id="KW-1185">Reference proteome</keyword>
<evidence type="ECO:0000259" key="1">
    <source>
        <dbReference type="Pfam" id="PF23019"/>
    </source>
</evidence>
<reference evidence="3" key="1">
    <citation type="submission" date="2016-11" db="EMBL/GenBank/DDBJ databases">
        <authorList>
            <person name="Varghese N."/>
            <person name="Submissions S."/>
        </authorList>
    </citation>
    <scope>NUCLEOTIDE SEQUENCE [LARGE SCALE GENOMIC DNA]</scope>
    <source>
        <strain evidence="3">DSM 22638</strain>
    </source>
</reference>
<evidence type="ECO:0000313" key="2">
    <source>
        <dbReference type="EMBL" id="SHH05141.1"/>
    </source>
</evidence>
<evidence type="ECO:0000313" key="3">
    <source>
        <dbReference type="Proteomes" id="UP000184532"/>
    </source>
</evidence>
<dbReference type="OrthoDB" id="5573484at2"/>
<feature type="domain" description="DUF7033" evidence="1">
    <location>
        <begin position="95"/>
        <end position="183"/>
    </location>
</feature>
<dbReference type="STRING" id="570519.SAMN04488116_3353"/>
<gene>
    <name evidence="2" type="ORF">SAMN04488116_3353</name>
</gene>
<dbReference type="Proteomes" id="UP000184532">
    <property type="component" value="Unassembled WGS sequence"/>
</dbReference>
<name>A0A1M5PU52_9FLAO</name>
<dbReference type="InterPro" id="IPR054297">
    <property type="entry name" value="DUF7033"/>
</dbReference>
<protein>
    <recommendedName>
        <fullName evidence="1">DUF7033 domain-containing protein</fullName>
    </recommendedName>
</protein>
<proteinExistence type="predicted"/>
<dbReference type="AlphaFoldDB" id="A0A1M5PU52"/>
<accession>A0A1M5PU52</accession>
<dbReference type="Pfam" id="PF23019">
    <property type="entry name" value="DUF7033"/>
    <property type="match status" value="1"/>
</dbReference>
<dbReference type="CDD" id="cd10931">
    <property type="entry name" value="CE4_u7"/>
    <property type="match status" value="1"/>
</dbReference>
<organism evidence="2 3">
    <name type="scientific">Flagellimonas flava</name>
    <dbReference type="NCBI Taxonomy" id="570519"/>
    <lineage>
        <taxon>Bacteria</taxon>
        <taxon>Pseudomonadati</taxon>
        <taxon>Bacteroidota</taxon>
        <taxon>Flavobacteriia</taxon>
        <taxon>Flavobacteriales</taxon>
        <taxon>Flavobacteriaceae</taxon>
        <taxon>Flagellimonas</taxon>
    </lineage>
</organism>